<dbReference type="Proteomes" id="UP000054995">
    <property type="component" value="Unassembled WGS sequence"/>
</dbReference>
<sequence>MASQIHRKAANIKLSQTQPGHLNSFLLHFPPFSIHMTKASTIRLALRINTHFFTAYVNPKEAS</sequence>
<proteinExistence type="predicted"/>
<evidence type="ECO:0000313" key="2">
    <source>
        <dbReference type="Proteomes" id="UP000054995"/>
    </source>
</evidence>
<organism evidence="1 2">
    <name type="scientific">Trichinella pseudospiralis</name>
    <name type="common">Parasitic roundworm</name>
    <dbReference type="NCBI Taxonomy" id="6337"/>
    <lineage>
        <taxon>Eukaryota</taxon>
        <taxon>Metazoa</taxon>
        <taxon>Ecdysozoa</taxon>
        <taxon>Nematoda</taxon>
        <taxon>Enoplea</taxon>
        <taxon>Dorylaimia</taxon>
        <taxon>Trichinellida</taxon>
        <taxon>Trichinellidae</taxon>
        <taxon>Trichinella</taxon>
    </lineage>
</organism>
<dbReference type="EMBL" id="JYDT01000124">
    <property type="protein sequence ID" value="KRY84051.1"/>
    <property type="molecule type" value="Genomic_DNA"/>
</dbReference>
<dbReference type="AlphaFoldDB" id="A0A0V1FFM5"/>
<accession>A0A0V1FFM5</accession>
<protein>
    <submittedName>
        <fullName evidence="1">Uncharacterized protein</fullName>
    </submittedName>
</protein>
<gene>
    <name evidence="1" type="ORF">T4D_12555</name>
</gene>
<reference evidence="1 2" key="1">
    <citation type="submission" date="2015-01" db="EMBL/GenBank/DDBJ databases">
        <title>Evolution of Trichinella species and genotypes.</title>
        <authorList>
            <person name="Korhonen P.K."/>
            <person name="Edoardo P."/>
            <person name="Giuseppe L.R."/>
            <person name="Gasser R.B."/>
        </authorList>
    </citation>
    <scope>NUCLEOTIDE SEQUENCE [LARGE SCALE GENOMIC DNA]</scope>
    <source>
        <strain evidence="1">ISS470</strain>
    </source>
</reference>
<evidence type="ECO:0000313" key="1">
    <source>
        <dbReference type="EMBL" id="KRY84051.1"/>
    </source>
</evidence>
<name>A0A0V1FFM5_TRIPS</name>
<keyword evidence="2" id="KW-1185">Reference proteome</keyword>
<comment type="caution">
    <text evidence="1">The sequence shown here is derived from an EMBL/GenBank/DDBJ whole genome shotgun (WGS) entry which is preliminary data.</text>
</comment>